<dbReference type="GeneID" id="301457896"/>
<evidence type="ECO:0000259" key="5">
    <source>
        <dbReference type="Pfam" id="PF13407"/>
    </source>
</evidence>
<dbReference type="AlphaFoldDB" id="A0AAJ2HIA0"/>
<dbReference type="GO" id="GO:0030313">
    <property type="term" value="C:cell envelope"/>
    <property type="evidence" value="ECO:0007669"/>
    <property type="project" value="UniProtKB-SubCell"/>
</dbReference>
<dbReference type="Gene3D" id="3.40.50.2300">
    <property type="match status" value="2"/>
</dbReference>
<evidence type="ECO:0000256" key="2">
    <source>
        <dbReference type="ARBA" id="ARBA00007639"/>
    </source>
</evidence>
<feature type="signal peptide" evidence="4">
    <location>
        <begin position="1"/>
        <end position="24"/>
    </location>
</feature>
<dbReference type="InterPro" id="IPR025997">
    <property type="entry name" value="SBP_2_dom"/>
</dbReference>
<evidence type="ECO:0000256" key="3">
    <source>
        <dbReference type="ARBA" id="ARBA00022729"/>
    </source>
</evidence>
<dbReference type="Pfam" id="PF13407">
    <property type="entry name" value="Peripla_BP_4"/>
    <property type="match status" value="1"/>
</dbReference>
<organism evidence="6 7">
    <name type="scientific">Microbacterium aurantiacum</name>
    <dbReference type="NCBI Taxonomy" id="162393"/>
    <lineage>
        <taxon>Bacteria</taxon>
        <taxon>Bacillati</taxon>
        <taxon>Actinomycetota</taxon>
        <taxon>Actinomycetes</taxon>
        <taxon>Micrococcales</taxon>
        <taxon>Microbacteriaceae</taxon>
        <taxon>Microbacterium</taxon>
    </lineage>
</organism>
<dbReference type="SUPFAM" id="SSF53822">
    <property type="entry name" value="Periplasmic binding protein-like I"/>
    <property type="match status" value="1"/>
</dbReference>
<comment type="similarity">
    <text evidence="2">Belongs to the bacterial solute-binding protein 2 family.</text>
</comment>
<evidence type="ECO:0000256" key="1">
    <source>
        <dbReference type="ARBA" id="ARBA00004196"/>
    </source>
</evidence>
<evidence type="ECO:0000313" key="6">
    <source>
        <dbReference type="EMBL" id="MDS0245294.1"/>
    </source>
</evidence>
<keyword evidence="3 4" id="KW-0732">Signal</keyword>
<feature type="domain" description="Periplasmic binding protein" evidence="5">
    <location>
        <begin position="53"/>
        <end position="306"/>
    </location>
</feature>
<dbReference type="InterPro" id="IPR028082">
    <property type="entry name" value="Peripla_BP_I"/>
</dbReference>
<evidence type="ECO:0000313" key="7">
    <source>
        <dbReference type="Proteomes" id="UP001183582"/>
    </source>
</evidence>
<dbReference type="GO" id="GO:0030246">
    <property type="term" value="F:carbohydrate binding"/>
    <property type="evidence" value="ECO:0007669"/>
    <property type="project" value="UniProtKB-ARBA"/>
</dbReference>
<sequence length="332" mass="34371">MRRRITLTAAAAGILLLLTGCAGAIDTGTGTAPTADDGSIPRPAACDEETPYIAVALPNLTNPYYVAMKQGFEQQGEEQGFEVEVQVANDDDAAQLSQVQSMLQKQPCALALNAVKSEPAAAIVKAANDAGVPVFTVNVTVSPDALEAQGASIVQYLGADNAAGGQQMAEQVLADLGADAELNIGFVTEPDEVPTVQRDEGFEEGISSDANATVVAKVDGNVKPDDSLAATTEMLSGNPDINVIFASTGPGTYGALQGLEGHPDVQLYGFCASEEPLEGQYKGCVAQEPESYGQQVIDQIRGFVDGDTPEAEILLPLKLFVTGETPAPGEVG</sequence>
<evidence type="ECO:0000256" key="4">
    <source>
        <dbReference type="SAM" id="SignalP"/>
    </source>
</evidence>
<dbReference type="EMBL" id="JAHWXH010000001">
    <property type="protein sequence ID" value="MDS0245294.1"/>
    <property type="molecule type" value="Genomic_DNA"/>
</dbReference>
<feature type="chain" id="PRO_5042547607" evidence="4">
    <location>
        <begin position="25"/>
        <end position="332"/>
    </location>
</feature>
<reference evidence="6 7" key="1">
    <citation type="submission" date="2021-06" db="EMBL/GenBank/DDBJ databases">
        <title>Genome-based taxonomic framework of Microbacterium strains isolated from marine environment, the description of four new species and reclassification of four preexisting species.</title>
        <authorList>
            <person name="Lee S.D."/>
            <person name="Kim S.-M."/>
            <person name="Byeon Y.-S."/>
            <person name="Yang H.L."/>
            <person name="Kim I.S."/>
        </authorList>
    </citation>
    <scope>NUCLEOTIDE SEQUENCE [LARGE SCALE GENOMIC DNA]</scope>
    <source>
        <strain evidence="6 7">KACC 20514</strain>
    </source>
</reference>
<dbReference type="PANTHER" id="PTHR46847:SF1">
    <property type="entry name" value="D-ALLOSE-BINDING PERIPLASMIC PROTEIN-RELATED"/>
    <property type="match status" value="1"/>
</dbReference>
<comment type="caution">
    <text evidence="6">The sequence shown here is derived from an EMBL/GenBank/DDBJ whole genome shotgun (WGS) entry which is preliminary data.</text>
</comment>
<accession>A0AAJ2HIA0</accession>
<name>A0AAJ2HIA0_9MICO</name>
<comment type="subcellular location">
    <subcellularLocation>
        <location evidence="1">Cell envelope</location>
    </subcellularLocation>
</comment>
<protein>
    <submittedName>
        <fullName evidence="6">Substrate-binding domain-containing protein</fullName>
    </submittedName>
</protein>
<proteinExistence type="inferred from homology"/>
<dbReference type="PANTHER" id="PTHR46847">
    <property type="entry name" value="D-ALLOSE-BINDING PERIPLASMIC PROTEIN-RELATED"/>
    <property type="match status" value="1"/>
</dbReference>
<dbReference type="RefSeq" id="WP_310891106.1">
    <property type="nucleotide sequence ID" value="NZ_BAAAGR010000001.1"/>
</dbReference>
<dbReference type="Proteomes" id="UP001183582">
    <property type="component" value="Unassembled WGS sequence"/>
</dbReference>
<dbReference type="PROSITE" id="PS51257">
    <property type="entry name" value="PROKAR_LIPOPROTEIN"/>
    <property type="match status" value="1"/>
</dbReference>
<gene>
    <name evidence="6" type="ORF">KZC50_06655</name>
</gene>